<feature type="transmembrane region" description="Helical" evidence="10">
    <location>
        <begin position="244"/>
        <end position="272"/>
    </location>
</feature>
<dbReference type="Gene3D" id="1.20.1110.10">
    <property type="entry name" value="Calcium-transporting ATPase, transmembrane domain"/>
    <property type="match status" value="2"/>
</dbReference>
<keyword evidence="6 10" id="KW-1133">Transmembrane helix</keyword>
<dbReference type="SFLD" id="SFLDS00003">
    <property type="entry name" value="Haloacid_Dehalogenase"/>
    <property type="match status" value="1"/>
</dbReference>
<dbReference type="Gene3D" id="3.40.1110.10">
    <property type="entry name" value="Calcium-transporting ATPase, cytoplasmic domain N"/>
    <property type="match status" value="1"/>
</dbReference>
<feature type="transmembrane region" description="Helical" evidence="10">
    <location>
        <begin position="40"/>
        <end position="62"/>
    </location>
</feature>
<comment type="caution">
    <text evidence="12">The sequence shown here is derived from an EMBL/GenBank/DDBJ whole genome shotgun (WGS) entry which is preliminary data.</text>
</comment>
<evidence type="ECO:0000256" key="7">
    <source>
        <dbReference type="ARBA" id="ARBA00023136"/>
    </source>
</evidence>
<feature type="transmembrane region" description="Helical" evidence="10">
    <location>
        <begin position="637"/>
        <end position="662"/>
    </location>
</feature>
<dbReference type="PRINTS" id="PR00119">
    <property type="entry name" value="CATATPASE"/>
</dbReference>
<evidence type="ECO:0000256" key="2">
    <source>
        <dbReference type="ARBA" id="ARBA00022692"/>
    </source>
</evidence>
<dbReference type="InterPro" id="IPR008250">
    <property type="entry name" value="ATPase_P-typ_transduc_dom_A_sf"/>
</dbReference>
<dbReference type="Gene3D" id="2.70.150.10">
    <property type="entry name" value="Calcium-transporting ATPase, cytoplasmic transduction domain A"/>
    <property type="match status" value="1"/>
</dbReference>
<dbReference type="Pfam" id="PF00702">
    <property type="entry name" value="Hydrolase"/>
    <property type="match status" value="1"/>
</dbReference>
<feature type="transmembrane region" description="Helical" evidence="10">
    <location>
        <begin position="668"/>
        <end position="685"/>
    </location>
</feature>
<dbReference type="PROSITE" id="PS00154">
    <property type="entry name" value="ATPASE_E1_E2"/>
    <property type="match status" value="1"/>
</dbReference>
<dbReference type="Proteomes" id="UP001595909">
    <property type="component" value="Unassembled WGS sequence"/>
</dbReference>
<dbReference type="InterPro" id="IPR018303">
    <property type="entry name" value="ATPase_P-typ_P_site"/>
</dbReference>
<reference evidence="13" key="1">
    <citation type="journal article" date="2019" name="Int. J. Syst. Evol. Microbiol.">
        <title>The Global Catalogue of Microorganisms (GCM) 10K type strain sequencing project: providing services to taxonomists for standard genome sequencing and annotation.</title>
        <authorList>
            <consortium name="The Broad Institute Genomics Platform"/>
            <consortium name="The Broad Institute Genome Sequencing Center for Infectious Disease"/>
            <person name="Wu L."/>
            <person name="Ma J."/>
        </authorList>
    </citation>
    <scope>NUCLEOTIDE SEQUENCE [LARGE SCALE GENOMIC DNA]</scope>
    <source>
        <strain evidence="13">CCUG 50347</strain>
    </source>
</reference>
<dbReference type="NCBIfam" id="TIGR01494">
    <property type="entry name" value="ATPase_P-type"/>
    <property type="match status" value="2"/>
</dbReference>
<dbReference type="SUPFAM" id="SSF81653">
    <property type="entry name" value="Calcium ATPase, transduction domain A"/>
    <property type="match status" value="1"/>
</dbReference>
<accession>A0ABV9RPQ7</accession>
<name>A0ABV9RPQ7_9PSEU</name>
<dbReference type="SUPFAM" id="SSF81665">
    <property type="entry name" value="Calcium ATPase, transmembrane domain M"/>
    <property type="match status" value="1"/>
</dbReference>
<evidence type="ECO:0000256" key="5">
    <source>
        <dbReference type="ARBA" id="ARBA00022967"/>
    </source>
</evidence>
<dbReference type="PRINTS" id="PR00120">
    <property type="entry name" value="HATPASE"/>
</dbReference>
<dbReference type="SUPFAM" id="SSF81660">
    <property type="entry name" value="Metal cation-transporting ATPase, ATP-binding domain N"/>
    <property type="match status" value="1"/>
</dbReference>
<proteinExistence type="predicted"/>
<dbReference type="PANTHER" id="PTHR42861">
    <property type="entry name" value="CALCIUM-TRANSPORTING ATPASE"/>
    <property type="match status" value="1"/>
</dbReference>
<feature type="transmembrane region" description="Helical" evidence="10">
    <location>
        <begin position="221"/>
        <end position="238"/>
    </location>
</feature>
<feature type="transmembrane region" description="Helical" evidence="10">
    <location>
        <begin position="771"/>
        <end position="792"/>
    </location>
</feature>
<dbReference type="Gene3D" id="3.40.50.1000">
    <property type="entry name" value="HAD superfamily/HAD-like"/>
    <property type="match status" value="1"/>
</dbReference>
<feature type="transmembrane region" description="Helical" evidence="10">
    <location>
        <begin position="739"/>
        <end position="759"/>
    </location>
</feature>
<dbReference type="InterPro" id="IPR059000">
    <property type="entry name" value="ATPase_P-type_domA"/>
</dbReference>
<dbReference type="SFLD" id="SFLDG00002">
    <property type="entry name" value="C1.7:_P-type_atpase_like"/>
    <property type="match status" value="1"/>
</dbReference>
<evidence type="ECO:0000259" key="11">
    <source>
        <dbReference type="SMART" id="SM00831"/>
    </source>
</evidence>
<dbReference type="SFLD" id="SFLDF00027">
    <property type="entry name" value="p-type_atpase"/>
    <property type="match status" value="1"/>
</dbReference>
<sequence length="829" mass="85402">MSRTAPPGEGLDEVEAAALLVREGPNELPRPRRRSVVRRVGAQLVDPLVLVLVGVAVVTIAIGDHTDAAVVLLVIVGNTAVGVVQEIRADRAVEALDRLGAARARVRRSGVVRTVPARDVVPGDVLVVAAGDVLAADGTVVWGESLQLDEAAITGESMPVESHRPGTEVLSGSVVIRGRGEIVVGATGPASAMGRIAEGLVRTRSRRTPLQRQLAVLGRRLALVIAVACVVVFVLGLARGEPPVLMLVAALSLAVAAVPESLPVVVTLGLALGARRMAARHAVARSLPAVETLGAVTLLATDKTGTLTEGRLRVAETWTDPEQDADDELARMAVLANDAPENGPDGADVSGPGADPIDVALVEWARDRGIDVAAVRARHPRLGALPFDAVRRRMTTWHGGGAESFLVVGKGAPEAVLPPPGISSRADRARDWAEDAAARGLRVLVVAAAGRRALPEAAEVEQGLDVVGVVALQDLPRAAARDALEGCHRAGIRTVVLTGDHPATAAIVAGQVGLTGRGGRPARVATPDDEADQQADGSSDDRERALLDADVVARCRPERKLDLIVGWQARGEVVAMTGDGVNDGPALRRADVGVAMGRRGTEVARQAADLVLADDDLGTVVTAVDEGRRIHANVRRFLAYALAGGLAEVLVMLVGPMIGVALPLLPGQILWINLLTHGLPGVAFGTEPSEPGVMAAEPRRPGASVLAGGLWLAVLVVGASVAALTLGAMLLVGGDDPRSVAFLVLGLGQLGAAVGLRARRPRGARRHGRDWLSIAVAAAVLAQIAAVTVPPLMTLLRTTTPASASLAVALGGAVIAGLVARLVGRPRVT</sequence>
<feature type="transmembrane region" description="Helical" evidence="10">
    <location>
        <begin position="804"/>
        <end position="823"/>
    </location>
</feature>
<gene>
    <name evidence="12" type="ORF">ACFPEL_22925</name>
</gene>
<evidence type="ECO:0000313" key="13">
    <source>
        <dbReference type="Proteomes" id="UP001595909"/>
    </source>
</evidence>
<evidence type="ECO:0000256" key="3">
    <source>
        <dbReference type="ARBA" id="ARBA00022741"/>
    </source>
</evidence>
<dbReference type="RefSeq" id="WP_274186985.1">
    <property type="nucleotide sequence ID" value="NZ_BAABHN010000049.1"/>
</dbReference>
<feature type="region of interest" description="Disordered" evidence="9">
    <location>
        <begin position="515"/>
        <end position="542"/>
    </location>
</feature>
<evidence type="ECO:0000256" key="4">
    <source>
        <dbReference type="ARBA" id="ARBA00022840"/>
    </source>
</evidence>
<keyword evidence="7 10" id="KW-0472">Membrane</keyword>
<feature type="transmembrane region" description="Helical" evidence="10">
    <location>
        <begin position="68"/>
        <end position="84"/>
    </location>
</feature>
<dbReference type="EMBL" id="JBHSIM010000049">
    <property type="protein sequence ID" value="MFC4835281.1"/>
    <property type="molecule type" value="Genomic_DNA"/>
</dbReference>
<evidence type="ECO:0000256" key="6">
    <source>
        <dbReference type="ARBA" id="ARBA00022989"/>
    </source>
</evidence>
<dbReference type="InterPro" id="IPR044492">
    <property type="entry name" value="P_typ_ATPase_HD_dom"/>
</dbReference>
<dbReference type="Pfam" id="PF00689">
    <property type="entry name" value="Cation_ATPase_C"/>
    <property type="match status" value="1"/>
</dbReference>
<dbReference type="InterPro" id="IPR023214">
    <property type="entry name" value="HAD_sf"/>
</dbReference>
<evidence type="ECO:0000256" key="10">
    <source>
        <dbReference type="SAM" id="Phobius"/>
    </source>
</evidence>
<keyword evidence="4" id="KW-0067">ATP-binding</keyword>
<dbReference type="Pfam" id="PF00690">
    <property type="entry name" value="Cation_ATPase_N"/>
    <property type="match status" value="1"/>
</dbReference>
<keyword evidence="5" id="KW-1278">Translocase</keyword>
<dbReference type="InterPro" id="IPR004014">
    <property type="entry name" value="ATPase_P-typ_cation-transptr_N"/>
</dbReference>
<keyword evidence="3" id="KW-0547">Nucleotide-binding</keyword>
<dbReference type="Pfam" id="PF00122">
    <property type="entry name" value="E1-E2_ATPase"/>
    <property type="match status" value="1"/>
</dbReference>
<dbReference type="SMART" id="SM00831">
    <property type="entry name" value="Cation_ATPase_N"/>
    <property type="match status" value="1"/>
</dbReference>
<feature type="transmembrane region" description="Helical" evidence="10">
    <location>
        <begin position="705"/>
        <end position="733"/>
    </location>
</feature>
<keyword evidence="2 10" id="KW-0812">Transmembrane</keyword>
<comment type="subcellular location">
    <subcellularLocation>
        <location evidence="1">Cell membrane</location>
        <topology evidence="1">Multi-pass membrane protein</topology>
    </subcellularLocation>
</comment>
<dbReference type="SUPFAM" id="SSF56784">
    <property type="entry name" value="HAD-like"/>
    <property type="match status" value="1"/>
</dbReference>
<comment type="catalytic activity">
    <reaction evidence="8">
        <text>ATP + H2O = ADP + phosphate + H(+)</text>
        <dbReference type="Rhea" id="RHEA:13065"/>
        <dbReference type="ChEBI" id="CHEBI:15377"/>
        <dbReference type="ChEBI" id="CHEBI:15378"/>
        <dbReference type="ChEBI" id="CHEBI:30616"/>
        <dbReference type="ChEBI" id="CHEBI:43474"/>
        <dbReference type="ChEBI" id="CHEBI:456216"/>
    </reaction>
</comment>
<organism evidence="12 13">
    <name type="scientific">Actinomycetospora chibensis</name>
    <dbReference type="NCBI Taxonomy" id="663606"/>
    <lineage>
        <taxon>Bacteria</taxon>
        <taxon>Bacillati</taxon>
        <taxon>Actinomycetota</taxon>
        <taxon>Actinomycetes</taxon>
        <taxon>Pseudonocardiales</taxon>
        <taxon>Pseudonocardiaceae</taxon>
        <taxon>Actinomycetospora</taxon>
    </lineage>
</organism>
<evidence type="ECO:0000256" key="8">
    <source>
        <dbReference type="ARBA" id="ARBA00049360"/>
    </source>
</evidence>
<evidence type="ECO:0000256" key="9">
    <source>
        <dbReference type="SAM" id="MobiDB-lite"/>
    </source>
</evidence>
<dbReference type="InterPro" id="IPR023298">
    <property type="entry name" value="ATPase_P-typ_TM_dom_sf"/>
</dbReference>
<keyword evidence="13" id="KW-1185">Reference proteome</keyword>
<evidence type="ECO:0000313" key="12">
    <source>
        <dbReference type="EMBL" id="MFC4835281.1"/>
    </source>
</evidence>
<feature type="domain" description="Cation-transporting P-type ATPase N-terminal" evidence="11">
    <location>
        <begin position="2"/>
        <end position="64"/>
    </location>
</feature>
<dbReference type="InterPro" id="IPR023299">
    <property type="entry name" value="ATPase_P-typ_cyto_dom_N"/>
</dbReference>
<dbReference type="InterPro" id="IPR036412">
    <property type="entry name" value="HAD-like_sf"/>
</dbReference>
<dbReference type="InterPro" id="IPR006068">
    <property type="entry name" value="ATPase_P-typ_cation-transptr_C"/>
</dbReference>
<dbReference type="InterPro" id="IPR001757">
    <property type="entry name" value="P_typ_ATPase"/>
</dbReference>
<protein>
    <submittedName>
        <fullName evidence="12">Cation-translocating P-type ATPase</fullName>
    </submittedName>
</protein>
<evidence type="ECO:0000256" key="1">
    <source>
        <dbReference type="ARBA" id="ARBA00004651"/>
    </source>
</evidence>